<protein>
    <submittedName>
        <fullName evidence="1">Uncharacterized protein</fullName>
    </submittedName>
</protein>
<keyword evidence="2" id="KW-1185">Reference proteome</keyword>
<dbReference type="Proteomes" id="UP001280121">
    <property type="component" value="Unassembled WGS sequence"/>
</dbReference>
<dbReference type="AlphaFoldDB" id="A0AAD9U4D0"/>
<dbReference type="EMBL" id="JANJYI010000005">
    <property type="protein sequence ID" value="KAK2647662.1"/>
    <property type="molecule type" value="Genomic_DNA"/>
</dbReference>
<evidence type="ECO:0000313" key="1">
    <source>
        <dbReference type="EMBL" id="KAK2647662.1"/>
    </source>
</evidence>
<evidence type="ECO:0000313" key="2">
    <source>
        <dbReference type="Proteomes" id="UP001280121"/>
    </source>
</evidence>
<proteinExistence type="predicted"/>
<gene>
    <name evidence="1" type="ORF">Ddye_015151</name>
</gene>
<name>A0AAD9U4D0_9ROSI</name>
<reference evidence="1" key="1">
    <citation type="journal article" date="2023" name="Plant J.">
        <title>Genome sequences and population genomics provide insights into the demographic history, inbreeding, and mutation load of two 'living fossil' tree species of Dipteronia.</title>
        <authorList>
            <person name="Feng Y."/>
            <person name="Comes H.P."/>
            <person name="Chen J."/>
            <person name="Zhu S."/>
            <person name="Lu R."/>
            <person name="Zhang X."/>
            <person name="Li P."/>
            <person name="Qiu J."/>
            <person name="Olsen K.M."/>
            <person name="Qiu Y."/>
        </authorList>
    </citation>
    <scope>NUCLEOTIDE SEQUENCE</scope>
    <source>
        <strain evidence="1">KIB01</strain>
    </source>
</reference>
<organism evidence="1 2">
    <name type="scientific">Dipteronia dyeriana</name>
    <dbReference type="NCBI Taxonomy" id="168575"/>
    <lineage>
        <taxon>Eukaryota</taxon>
        <taxon>Viridiplantae</taxon>
        <taxon>Streptophyta</taxon>
        <taxon>Embryophyta</taxon>
        <taxon>Tracheophyta</taxon>
        <taxon>Spermatophyta</taxon>
        <taxon>Magnoliopsida</taxon>
        <taxon>eudicotyledons</taxon>
        <taxon>Gunneridae</taxon>
        <taxon>Pentapetalae</taxon>
        <taxon>rosids</taxon>
        <taxon>malvids</taxon>
        <taxon>Sapindales</taxon>
        <taxon>Sapindaceae</taxon>
        <taxon>Hippocastanoideae</taxon>
        <taxon>Acereae</taxon>
        <taxon>Dipteronia</taxon>
    </lineage>
</organism>
<comment type="caution">
    <text evidence="1">The sequence shown here is derived from an EMBL/GenBank/DDBJ whole genome shotgun (WGS) entry which is preliminary data.</text>
</comment>
<sequence length="137" mass="15349">MALVIITKNFKLPFVPVIHRCPSKSCTSNSLIKNLFSNEKRLRKVSFRSQLSSTKRLPIKKAKETTQVAILAVKITITLVTTLAQIRTMATKDIQIITFMEIATSKVTLEILVLSNNFGALNRVEDSKILFVNSVTK</sequence>
<accession>A0AAD9U4D0</accession>